<dbReference type="SUPFAM" id="SSF53822">
    <property type="entry name" value="Periplasmic binding protein-like I"/>
    <property type="match status" value="1"/>
</dbReference>
<evidence type="ECO:0000259" key="5">
    <source>
        <dbReference type="Pfam" id="PF13458"/>
    </source>
</evidence>
<evidence type="ECO:0000256" key="2">
    <source>
        <dbReference type="ARBA" id="ARBA00022448"/>
    </source>
</evidence>
<dbReference type="InterPro" id="IPR000709">
    <property type="entry name" value="Leu_Ile_Val-bd"/>
</dbReference>
<name>A0ABU4X5L0_9HYPH</name>
<dbReference type="PANTHER" id="PTHR30483">
    <property type="entry name" value="LEUCINE-SPECIFIC-BINDING PROTEIN"/>
    <property type="match status" value="1"/>
</dbReference>
<dbReference type="InterPro" id="IPR051010">
    <property type="entry name" value="BCAA_transport"/>
</dbReference>
<dbReference type="RefSeq" id="WP_320217317.1">
    <property type="nucleotide sequence ID" value="NZ_JAVIIS010000060.1"/>
</dbReference>
<dbReference type="Proteomes" id="UP001272097">
    <property type="component" value="Unassembled WGS sequence"/>
</dbReference>
<keyword evidence="2" id="KW-0813">Transport</keyword>
<keyword evidence="4" id="KW-0029">Amino-acid transport</keyword>
<keyword evidence="3" id="KW-0732">Signal</keyword>
<feature type="domain" description="Leucine-binding protein" evidence="5">
    <location>
        <begin position="27"/>
        <end position="351"/>
    </location>
</feature>
<evidence type="ECO:0000256" key="4">
    <source>
        <dbReference type="ARBA" id="ARBA00022970"/>
    </source>
</evidence>
<protein>
    <submittedName>
        <fullName evidence="6">ABC transporter substrate-binding protein</fullName>
    </submittedName>
</protein>
<evidence type="ECO:0000256" key="1">
    <source>
        <dbReference type="ARBA" id="ARBA00010062"/>
    </source>
</evidence>
<evidence type="ECO:0000313" key="6">
    <source>
        <dbReference type="EMBL" id="MDX8443329.1"/>
    </source>
</evidence>
<dbReference type="InterPro" id="IPR028082">
    <property type="entry name" value="Peripla_BP_I"/>
</dbReference>
<gene>
    <name evidence="6" type="ORF">RFM51_27550</name>
</gene>
<dbReference type="InterPro" id="IPR028081">
    <property type="entry name" value="Leu-bd"/>
</dbReference>
<comment type="caution">
    <text evidence="6">The sequence shown here is derived from an EMBL/GenBank/DDBJ whole genome shotgun (WGS) entry which is preliminary data.</text>
</comment>
<accession>A0ABU4X5L0</accession>
<reference evidence="6 7" key="1">
    <citation type="submission" date="2023-08" db="EMBL/GenBank/DDBJ databases">
        <title>Implementing the SeqCode for naming new Mesorhizobium species isolated from Vachellia karroo root nodules.</title>
        <authorList>
            <person name="Van Lill M."/>
        </authorList>
    </citation>
    <scope>NUCLEOTIDE SEQUENCE [LARGE SCALE GENOMIC DNA]</scope>
    <source>
        <strain evidence="6 7">VK3E</strain>
    </source>
</reference>
<dbReference type="PANTHER" id="PTHR30483:SF6">
    <property type="entry name" value="PERIPLASMIC BINDING PROTEIN OF ABC TRANSPORTER FOR NATURAL AMINO ACIDS"/>
    <property type="match status" value="1"/>
</dbReference>
<dbReference type="PRINTS" id="PR00337">
    <property type="entry name" value="LEUILEVALBP"/>
</dbReference>
<evidence type="ECO:0000256" key="3">
    <source>
        <dbReference type="ARBA" id="ARBA00022729"/>
    </source>
</evidence>
<keyword evidence="7" id="KW-1185">Reference proteome</keyword>
<organism evidence="6 7">
    <name type="scientific">Mesorhizobium australafricanum</name>
    <dbReference type="NCBI Taxonomy" id="3072311"/>
    <lineage>
        <taxon>Bacteria</taxon>
        <taxon>Pseudomonadati</taxon>
        <taxon>Pseudomonadota</taxon>
        <taxon>Alphaproteobacteria</taxon>
        <taxon>Hyphomicrobiales</taxon>
        <taxon>Phyllobacteriaceae</taxon>
        <taxon>Mesorhizobium</taxon>
    </lineage>
</organism>
<dbReference type="Gene3D" id="3.40.50.2300">
    <property type="match status" value="2"/>
</dbReference>
<proteinExistence type="inferred from homology"/>
<dbReference type="Pfam" id="PF13458">
    <property type="entry name" value="Peripla_BP_6"/>
    <property type="match status" value="1"/>
</dbReference>
<dbReference type="EMBL" id="JAVIIS010000060">
    <property type="protein sequence ID" value="MDX8443329.1"/>
    <property type="molecule type" value="Genomic_DNA"/>
</dbReference>
<sequence>MSMKLWEQVSVIALLVAVPVHAFAADTIKYGLVSAFSGPAAAWGSMEEVNDQLAIEDINAAGGINVGGKSYKLELVKYDHAYDPTKAVTVVRQAVQQDGVKYLEVMGGGVIPAIQPITEPNKVLIFGVAGGDSWIGQKTPNTFKPYYSGLDAALAMLTAAKEKNPNIKSVLAMYPDDELGHSNADALSKAVEKIGTKFNALFTARDVTDFYPVALKVMQEAPDVIDLGVTPGSQATEMVKQLRENGYQGIFIFSDTVDKDAMEKAGVVESVAGGYSAPYWSSFDSEKGKSWMDRYRQRYGSLQMWTGQQYDNLWLLKAAIEKAGTFEDTAKVAEALGEVSVDGLGGKVSYGGKATYGLPRAFVSDIPVGEIGQDGASLSLKQVYVYKP</sequence>
<comment type="similarity">
    <text evidence="1">Belongs to the leucine-binding protein family.</text>
</comment>
<evidence type="ECO:0000313" key="7">
    <source>
        <dbReference type="Proteomes" id="UP001272097"/>
    </source>
</evidence>